<dbReference type="InterPro" id="IPR009078">
    <property type="entry name" value="Ferritin-like_SF"/>
</dbReference>
<dbReference type="InterPro" id="IPR012348">
    <property type="entry name" value="RNR-like"/>
</dbReference>
<dbReference type="SUPFAM" id="SSF47240">
    <property type="entry name" value="Ferritin-like"/>
    <property type="match status" value="1"/>
</dbReference>
<dbReference type="AlphaFoldDB" id="A0A4Z0PWN9"/>
<dbReference type="Proteomes" id="UP000297549">
    <property type="component" value="Unassembled WGS sequence"/>
</dbReference>
<reference evidence="1 2" key="1">
    <citation type="submission" date="2019-04" db="EMBL/GenBank/DDBJ databases">
        <authorList>
            <person name="Feng G."/>
            <person name="Zhang J."/>
            <person name="Zhu H."/>
        </authorList>
    </citation>
    <scope>NUCLEOTIDE SEQUENCE [LARGE SCALE GENOMIC DNA]</scope>
    <source>
        <strain evidence="1 2">JCM 31653</strain>
    </source>
</reference>
<dbReference type="CDD" id="cd00657">
    <property type="entry name" value="Ferritin_like"/>
    <property type="match status" value="1"/>
</dbReference>
<accession>A0A4Z0PWN9</accession>
<gene>
    <name evidence="1" type="ORF">E5K00_18240</name>
</gene>
<evidence type="ECO:0000313" key="2">
    <source>
        <dbReference type="Proteomes" id="UP000297549"/>
    </source>
</evidence>
<dbReference type="GO" id="GO:0016491">
    <property type="term" value="F:oxidoreductase activity"/>
    <property type="evidence" value="ECO:0007669"/>
    <property type="project" value="InterPro"/>
</dbReference>
<dbReference type="Gene3D" id="1.10.620.20">
    <property type="entry name" value="Ribonucleotide Reductase, subunit A"/>
    <property type="match status" value="1"/>
</dbReference>
<dbReference type="EMBL" id="SRLC01000002">
    <property type="protein sequence ID" value="TGE22188.1"/>
    <property type="molecule type" value="Genomic_DNA"/>
</dbReference>
<organism evidence="1 2">
    <name type="scientific">Hymenobacter aquaticus</name>
    <dbReference type="NCBI Taxonomy" id="1867101"/>
    <lineage>
        <taxon>Bacteria</taxon>
        <taxon>Pseudomonadati</taxon>
        <taxon>Bacteroidota</taxon>
        <taxon>Cytophagia</taxon>
        <taxon>Cytophagales</taxon>
        <taxon>Hymenobacteraceae</taxon>
        <taxon>Hymenobacter</taxon>
    </lineage>
</organism>
<sequence>MTFHDWAAYFRQNQSHLDQLSWDDTYRLTDREKRQVRHSLQHFQKGESSEGKHLYQRVKDFGDADYTAAIRLFIKEEQDHARVLGDYMEGQKIPRLRTHWLDEIFRGLRQWATLEHTIRVLLTAEIIAAVYYKALYQATFSGLLQQICRRIIQDEEMHINFQCFTLRHLEQGRAGLISWLIRLAYRGLMIGTTLVVWLTYHRTLRAGGFGLLAFADAVWDEFDRAQRLMTGAEPITIRGKKPEAAVRPAASTPCYATIPTFRALWTGE</sequence>
<proteinExistence type="predicted"/>
<name>A0A4Z0PWN9_9BACT</name>
<dbReference type="RefSeq" id="WP_135464708.1">
    <property type="nucleotide sequence ID" value="NZ_SRLC01000002.1"/>
</dbReference>
<keyword evidence="2" id="KW-1185">Reference proteome</keyword>
<evidence type="ECO:0000313" key="1">
    <source>
        <dbReference type="EMBL" id="TGE22188.1"/>
    </source>
</evidence>
<comment type="caution">
    <text evidence="1">The sequence shown here is derived from an EMBL/GenBank/DDBJ whole genome shotgun (WGS) entry which is preliminary data.</text>
</comment>
<protein>
    <submittedName>
        <fullName evidence="1">Ferritin-like domain-containing protein</fullName>
    </submittedName>
</protein>
<dbReference type="OrthoDB" id="268439at2"/>